<dbReference type="PANTHER" id="PTHR33908">
    <property type="entry name" value="MANNOSYLTRANSFERASE YKCB-RELATED"/>
    <property type="match status" value="1"/>
</dbReference>
<evidence type="ECO:0000256" key="3">
    <source>
        <dbReference type="ARBA" id="ARBA00022676"/>
    </source>
</evidence>
<feature type="transmembrane region" description="Helical" evidence="8">
    <location>
        <begin position="262"/>
        <end position="279"/>
    </location>
</feature>
<evidence type="ECO:0000256" key="6">
    <source>
        <dbReference type="ARBA" id="ARBA00022989"/>
    </source>
</evidence>
<proteinExistence type="predicted"/>
<feature type="transmembrane region" description="Helical" evidence="8">
    <location>
        <begin position="286"/>
        <end position="308"/>
    </location>
</feature>
<dbReference type="GO" id="GO:0009103">
    <property type="term" value="P:lipopolysaccharide biosynthetic process"/>
    <property type="evidence" value="ECO:0007669"/>
    <property type="project" value="UniProtKB-ARBA"/>
</dbReference>
<keyword evidence="4" id="KW-0808">Transferase</keyword>
<dbReference type="GO" id="GO:0016763">
    <property type="term" value="F:pentosyltransferase activity"/>
    <property type="evidence" value="ECO:0007669"/>
    <property type="project" value="TreeGrafter"/>
</dbReference>
<feature type="transmembrane region" description="Helical" evidence="8">
    <location>
        <begin position="101"/>
        <end position="118"/>
    </location>
</feature>
<dbReference type="InterPro" id="IPR050297">
    <property type="entry name" value="LipidA_mod_glycosyltrf_83"/>
</dbReference>
<keyword evidence="2" id="KW-1003">Cell membrane</keyword>
<dbReference type="STRING" id="1416806.CAL12_26930"/>
<sequence length="621" mass="68658">MIMQSLKSGALSLPPVYDDSSYFSDAARRLVLFYRFGLHELVSYTVAAPPHGPLSTALAFSGFALFGIEPWAAVAANSILLFFFVRLFYWMAAPLPLRETTLLAIAFLAAPFFSMTVLECRPDMYCSLFIAVGTLGMVVRDWLGQRRVQVIAGLAFGAALWAKPTVFPLTIALFIAAMFFAALPALRRREWRGVIRAGAVTMGVGLLLAAPYYVLAWRHVVDYIWTTAFGSEAAIWVQPLPFLAGVLYYLTGPTGAESLGPWLWLGVGIGIAALLILLSRRHRSMAMTAAQVVAIVVIAYLAVTIPSFKGPHGLPFAAVFLCAAALAAVFVATALPRIARLVFCVLLAGLSISQFHWRAPQPYGNPDPLYGASRWEMVHEAFQAMDHNAVGKTILLTTSAVFVNPTILEIEYFRRGLMPPRNIEIQRSGDLREHESYIRRADMVFAVSPDFKEIFPNLPTASPEFRASEIRLIEASGLFYPPVRIADPIGGGEVLIYRRPEDVLQDFSSVENLRNPEGPYPKWELPRVRWGTGSETRIHASGRPGSRAELVVRARTVPVANQTLSVLVNGEERMAASKLSYEFQGYIVPFAYDDKGRADIELRYGTPASESALYRSLWIRQ</sequence>
<dbReference type="Proteomes" id="UP000194151">
    <property type="component" value="Chromosome"/>
</dbReference>
<evidence type="ECO:0000313" key="9">
    <source>
        <dbReference type="EMBL" id="ARP84091.1"/>
    </source>
</evidence>
<evidence type="ECO:0000256" key="5">
    <source>
        <dbReference type="ARBA" id="ARBA00022692"/>
    </source>
</evidence>
<protein>
    <recommendedName>
        <fullName evidence="11">Glycosyltransferase RgtA/B/C/D-like domain-containing protein</fullName>
    </recommendedName>
</protein>
<gene>
    <name evidence="9" type="ORF">CAL12_26930</name>
</gene>
<keyword evidence="6 8" id="KW-1133">Transmembrane helix</keyword>
<name>A0A1W6YSV4_9BORD</name>
<accession>A0A1W6YSV4</accession>
<dbReference type="AlphaFoldDB" id="A0A1W6YSV4"/>
<keyword evidence="3" id="KW-0328">Glycosyltransferase</keyword>
<evidence type="ECO:0000256" key="1">
    <source>
        <dbReference type="ARBA" id="ARBA00004651"/>
    </source>
</evidence>
<comment type="subcellular location">
    <subcellularLocation>
        <location evidence="1">Cell membrane</location>
        <topology evidence="1">Multi-pass membrane protein</topology>
    </subcellularLocation>
</comment>
<evidence type="ECO:0000256" key="8">
    <source>
        <dbReference type="SAM" id="Phobius"/>
    </source>
</evidence>
<evidence type="ECO:0008006" key="11">
    <source>
        <dbReference type="Google" id="ProtNLM"/>
    </source>
</evidence>
<evidence type="ECO:0000256" key="4">
    <source>
        <dbReference type="ARBA" id="ARBA00022679"/>
    </source>
</evidence>
<feature type="transmembrane region" description="Helical" evidence="8">
    <location>
        <begin position="124"/>
        <end position="143"/>
    </location>
</feature>
<feature type="transmembrane region" description="Helical" evidence="8">
    <location>
        <begin position="71"/>
        <end position="89"/>
    </location>
</feature>
<evidence type="ECO:0000256" key="7">
    <source>
        <dbReference type="ARBA" id="ARBA00023136"/>
    </source>
</evidence>
<evidence type="ECO:0000313" key="10">
    <source>
        <dbReference type="Proteomes" id="UP000194151"/>
    </source>
</evidence>
<keyword evidence="7 8" id="KW-0472">Membrane</keyword>
<organism evidence="9 10">
    <name type="scientific">Bordetella genomosp. 8</name>
    <dbReference type="NCBI Taxonomy" id="1416806"/>
    <lineage>
        <taxon>Bacteria</taxon>
        <taxon>Pseudomonadati</taxon>
        <taxon>Pseudomonadota</taxon>
        <taxon>Betaproteobacteria</taxon>
        <taxon>Burkholderiales</taxon>
        <taxon>Alcaligenaceae</taxon>
        <taxon>Bordetella</taxon>
    </lineage>
</organism>
<dbReference type="EMBL" id="CP021108">
    <property type="protein sequence ID" value="ARP84091.1"/>
    <property type="molecule type" value="Genomic_DNA"/>
</dbReference>
<feature type="transmembrane region" description="Helical" evidence="8">
    <location>
        <begin position="195"/>
        <end position="215"/>
    </location>
</feature>
<keyword evidence="5 8" id="KW-0812">Transmembrane</keyword>
<feature type="transmembrane region" description="Helical" evidence="8">
    <location>
        <begin position="314"/>
        <end position="331"/>
    </location>
</feature>
<dbReference type="KEGG" id="bgv:CAL12_26930"/>
<dbReference type="PANTHER" id="PTHR33908:SF11">
    <property type="entry name" value="MEMBRANE PROTEIN"/>
    <property type="match status" value="1"/>
</dbReference>
<evidence type="ECO:0000256" key="2">
    <source>
        <dbReference type="ARBA" id="ARBA00022475"/>
    </source>
</evidence>
<reference evidence="9 10" key="1">
    <citation type="submission" date="2017-05" db="EMBL/GenBank/DDBJ databases">
        <title>Complete and WGS of Bordetella genogroups.</title>
        <authorList>
            <person name="Spilker T."/>
            <person name="LiPuma J."/>
        </authorList>
    </citation>
    <scope>NUCLEOTIDE SEQUENCE [LARGE SCALE GENOMIC DNA]</scope>
    <source>
        <strain evidence="9 10">AU19157</strain>
    </source>
</reference>
<feature type="transmembrane region" description="Helical" evidence="8">
    <location>
        <begin position="150"/>
        <end position="183"/>
    </location>
</feature>
<keyword evidence="10" id="KW-1185">Reference proteome</keyword>
<dbReference type="GO" id="GO:0005886">
    <property type="term" value="C:plasma membrane"/>
    <property type="evidence" value="ECO:0007669"/>
    <property type="project" value="UniProtKB-SubCell"/>
</dbReference>